<dbReference type="Pfam" id="PF03797">
    <property type="entry name" value="Autotransporter"/>
    <property type="match status" value="1"/>
</dbReference>
<dbReference type="Pfam" id="PF12951">
    <property type="entry name" value="PATR"/>
    <property type="match status" value="7"/>
</dbReference>
<dbReference type="NCBIfam" id="TIGR02601">
    <property type="entry name" value="autotrns_rpt"/>
    <property type="match status" value="4"/>
</dbReference>
<feature type="region of interest" description="Disordered" evidence="2">
    <location>
        <begin position="1470"/>
        <end position="1496"/>
    </location>
</feature>
<protein>
    <recommendedName>
        <fullName evidence="3">Autotransporter domain-containing protein</fullName>
    </recommendedName>
</protein>
<evidence type="ECO:0000256" key="2">
    <source>
        <dbReference type="SAM" id="MobiDB-lite"/>
    </source>
</evidence>
<dbReference type="EMBL" id="CP027561">
    <property type="protein sequence ID" value="QJP96481.1"/>
    <property type="molecule type" value="Genomic_DNA"/>
</dbReference>
<dbReference type="InterPro" id="IPR013425">
    <property type="entry name" value="Autotrns_rpt"/>
</dbReference>
<name>A0A7Z3C7Z7_PSEFL</name>
<keyword evidence="1" id="KW-0732">Signal</keyword>
<reference evidence="4 5" key="1">
    <citation type="submission" date="2018-03" db="EMBL/GenBank/DDBJ databases">
        <title>Complete genome sequence of Pseudomonas fluorescens sp. G7.</title>
        <authorList>
            <person name="Gao C.-H."/>
            <person name="Li Z."/>
            <person name="Cai P."/>
        </authorList>
    </citation>
    <scope>NUCLEOTIDE SEQUENCE [LARGE SCALE GENOMIC DNA]</scope>
    <source>
        <strain evidence="4 5">G7</strain>
    </source>
</reference>
<evidence type="ECO:0000313" key="5">
    <source>
        <dbReference type="Proteomes" id="UP000501669"/>
    </source>
</evidence>
<dbReference type="Proteomes" id="UP000501669">
    <property type="component" value="Chromosome"/>
</dbReference>
<evidence type="ECO:0000256" key="1">
    <source>
        <dbReference type="ARBA" id="ARBA00022729"/>
    </source>
</evidence>
<evidence type="ECO:0000313" key="4">
    <source>
        <dbReference type="EMBL" id="QJP96481.1"/>
    </source>
</evidence>
<dbReference type="InterPro" id="IPR012332">
    <property type="entry name" value="Autotransporter_pectin_lyase_C"/>
</dbReference>
<dbReference type="InterPro" id="IPR005546">
    <property type="entry name" value="Autotransporte_beta"/>
</dbReference>
<gene>
    <name evidence="4" type="ORF">C6Y56_18590</name>
</gene>
<dbReference type="Gene3D" id="2.40.128.130">
    <property type="entry name" value="Autotransporter beta-domain"/>
    <property type="match status" value="1"/>
</dbReference>
<dbReference type="InterPro" id="IPR011050">
    <property type="entry name" value="Pectin_lyase_fold/virulence"/>
</dbReference>
<dbReference type="InterPro" id="IPR006315">
    <property type="entry name" value="OM_autotransptr_brl_dom"/>
</dbReference>
<dbReference type="SMART" id="SM00869">
    <property type="entry name" value="Autotransporter"/>
    <property type="match status" value="1"/>
</dbReference>
<dbReference type="PROSITE" id="PS51208">
    <property type="entry name" value="AUTOTRANSPORTER"/>
    <property type="match status" value="1"/>
</dbReference>
<dbReference type="NCBIfam" id="TIGR01414">
    <property type="entry name" value="autotrans_barl"/>
    <property type="match status" value="1"/>
</dbReference>
<proteinExistence type="predicted"/>
<dbReference type="InterPro" id="IPR051551">
    <property type="entry name" value="Autotransporter_adhesion"/>
</dbReference>
<feature type="compositionally biased region" description="Polar residues" evidence="2">
    <location>
        <begin position="1487"/>
        <end position="1496"/>
    </location>
</feature>
<dbReference type="GO" id="GO:0019867">
    <property type="term" value="C:outer membrane"/>
    <property type="evidence" value="ECO:0007669"/>
    <property type="project" value="InterPro"/>
</dbReference>
<dbReference type="PANTHER" id="PTHR35037:SF3">
    <property type="entry name" value="C-TERMINAL REGION OF AIDA-LIKE PROTEIN"/>
    <property type="match status" value="1"/>
</dbReference>
<dbReference type="InterPro" id="IPR036709">
    <property type="entry name" value="Autotransporte_beta_dom_sf"/>
</dbReference>
<organism evidence="4 5">
    <name type="scientific">Pseudomonas fluorescens</name>
    <dbReference type="NCBI Taxonomy" id="294"/>
    <lineage>
        <taxon>Bacteria</taxon>
        <taxon>Pseudomonadati</taxon>
        <taxon>Pseudomonadota</taxon>
        <taxon>Gammaproteobacteria</taxon>
        <taxon>Pseudomonadales</taxon>
        <taxon>Pseudomonadaceae</taxon>
        <taxon>Pseudomonas</taxon>
    </lineage>
</organism>
<dbReference type="Gene3D" id="2.160.20.20">
    <property type="match status" value="2"/>
</dbReference>
<accession>A0A7Z3C7Z7</accession>
<dbReference type="RefSeq" id="WP_169431076.1">
    <property type="nucleotide sequence ID" value="NZ_CP027561.1"/>
</dbReference>
<dbReference type="SUPFAM" id="SSF51126">
    <property type="entry name" value="Pectin lyase-like"/>
    <property type="match status" value="3"/>
</dbReference>
<feature type="domain" description="Autotransporter" evidence="3">
    <location>
        <begin position="1496"/>
        <end position="1773"/>
    </location>
</feature>
<dbReference type="SUPFAM" id="SSF103515">
    <property type="entry name" value="Autotransporter"/>
    <property type="match status" value="1"/>
</dbReference>
<dbReference type="PANTHER" id="PTHR35037">
    <property type="entry name" value="C-TERMINAL REGION OF AIDA-LIKE PROTEIN"/>
    <property type="match status" value="1"/>
</dbReference>
<sequence>MEARFGVGLGSRISPLSLAVHLSVVGLLFGGFSAPAFASCATVGSSVTCTGVPTLPLLLNTYASAANGLTVNVDAGAAMNAVPGGSAIALTGSNVTLNNSGTIDPAYTGPMSQLSGALLLGASGAPGVINVLNNAGGILRGTGMVQGPNLTDLGGLAINVVNPAGGVTRIINNGTITSTGVQPGIPLADTPVVAVHGGGSQVNMVNGATGQITGRVAFESSAGGNAFTNAGSINGSVSLGANSHNTFTAVTGSSVGIGDGVQSGAGLGGMAGVNLTFAPTGQIDGGAGGTNNLILQNTAGVGGGTSGVGTASSATYVNFDNLTVNSGNWTLEGALVSGSTTLNGGIARFNDNATFGNGVLTSNGGTIEAGNAGLTLTNEISLGADGLTVQGSNDIILSGMISGSGGLTKTGSGNLTLGALYNIFKGPLNIVSGNVYTHDGGAVGSYPIVNLSAGTNLYVERNLSLGGLNGAGNVYVSGYGSLYVGNDVSNTFDGEIHTSRLIKDGTGTLTLTGNNDFHNGSSIVDGGTLNVGGLLNSSVDVKSGAILTGSGSIQQQVHIDDGGHLALSSGTTMSVGRLILDSDSNVDVRLATPSSTPVLNIGGNLTLDGNLNVRDAGGFGVGVYRLFNYTGTLTDNGLTVTDVPLGYRLGDMVVQALSNQINLVVAAPNSNLRFWDGSQTIANGTVDGGSGTWSAGGTNWTRSNGTLNQSWGDDFGIFQGAAGTVSVNGTQPFAGLQFLTDGYNLVNGTAGQLTAVNGFSGTTVMRVDPGVTATIGVNINGSGILNKVDSGTLVLNGDNSYSGGTRLDGGTLVVGSNTALGSGALVANADTQLESNKAVALDNAITLNSNLTVGGNHDLALNGVISGTGGLTKNGASVLTLAGNNNFLGPVTLNAGGLLLASNTALGSGALKVANDATLETTGGLNIGNTMYLTGDLHLLGNNDLTLSGMILGEGGLIKDGTGNLTLIGSNSSFRGTVLNGGTLTLQDYRSTGPGPIVVNGASVLTAIDRVELTNRLVLNADLTLPGDVPTFLRDVSGSGRLIKNGSSRLSIVEARNWTGGLTLNGGSLSAFSGALGTGKLIVGGDSSLESGNPTTFDNDIDLNANLTVTRSQYLTYGMVFNGVIAGTGTLTHLSKVDLKLTGANTFSGLLDFRAGSLTTVGDSALGNGASLNLEAPATLNLGGSANLARLTGSGTALIGAGHTLSIGSNDASSAFNGRLGGAGALAKRGTGTFLLTGDQPFNGAVSVDQGMLQVGSRAARGSLGGQVSVANGAILSGNGSVGSVVNHGVLVSGAEAGTLSVAGNLTNAADGVLALTVSSPTATPLAVGGTAALGGSLQVNSLTPFTGNTVYSLITAGGGVTGTFSAADLPQYTFLNTALVYDANAVNLVVSRNDTSFADAATTGNQRNTASALTRNGPAGAALQNEIANLNVAGARQAFDNLSGEIHASTASAVLEDSRFLREAVNDRMRQPTCSAADDPRRTLAPSDTQLSSNGCHGEMVGWARAIGAWGDMGGDSNTASVDRSLSGFMLGTDKQLDEQWRAGMAAGYTRSNLNAHDRNSDAKVDSYHLATYLNSQFDALAVRLGAAYSWHRLDTKREVNVGSYNDRLKARYDARSAQVFGEVGYAINAAGVAIEPFAGLAYVNYDSDTAREKGGMGRLKGDADQDITYSTLGVRIGKLVTLANGSQLTPRAAIGWRHAYGDTQPDADLTFIDGGASFSTQGAPIARDSALLEAGVDFQITPTGKLGIGYSGQVSSDSHDSAMSISFSQSF</sequence>
<evidence type="ECO:0000259" key="3">
    <source>
        <dbReference type="PROSITE" id="PS51208"/>
    </source>
</evidence>